<dbReference type="SUPFAM" id="SSF55874">
    <property type="entry name" value="ATPase domain of HSP90 chaperone/DNA topoisomerase II/histidine kinase"/>
    <property type="match status" value="1"/>
</dbReference>
<sequence length="447" mass="47048">MRRRLVHLAVAAAMLAVALFGLPLALAIGQYAETNELRDLERVAEATALVVAGDLFEGSVPRHIPDKADDADIGIYDRDGVLILGSGPHDAGGHVRRALNAEVSGGDIGGSLAVAVPVTHDADVIGVVRAAAPAVNVDRMVWVAWLGMAALAAAAIAAVYVVARRQARTIARPLEDLTRAAYRLGDGDFSVRAPSAAIPEIDSVGDSLNSTAKRLGDLVQRERSFSADASHQLRTPLAGLRLELEAAMDSPPADVRPALVSAVASLDRLGEMVERLLALARDNRRDVEPIDVHEVLDEFERDWHRRPATAQRPIHVTIDPDVPTCVGSGTAVRQVLAVLLDNAAAHGGGAVSVTARDAGEVLAIDVSDQGPGVAVPETDLFVRRADTARGHGIGLPLARRLAEAEGGRLRLTNAHPATFTLLLPGVERAHLRPAGPPRLEGTKAPSV</sequence>
<dbReference type="InterPro" id="IPR050980">
    <property type="entry name" value="2C_sensor_his_kinase"/>
</dbReference>
<keyword evidence="9 23" id="KW-0812">Transmembrane</keyword>
<evidence type="ECO:0000256" key="14">
    <source>
        <dbReference type="ARBA" id="ARBA00022842"/>
    </source>
</evidence>
<dbReference type="Pfam" id="PF00512">
    <property type="entry name" value="HisKA"/>
    <property type="match status" value="1"/>
</dbReference>
<feature type="domain" description="Histidine kinase" evidence="24">
    <location>
        <begin position="228"/>
        <end position="427"/>
    </location>
</feature>
<dbReference type="InterPro" id="IPR036890">
    <property type="entry name" value="HATPase_C_sf"/>
</dbReference>
<dbReference type="Pfam" id="PF00672">
    <property type="entry name" value="HAMP"/>
    <property type="match status" value="1"/>
</dbReference>
<comment type="cofactor">
    <cofactor evidence="2">
        <name>Mn(2+)</name>
        <dbReference type="ChEBI" id="CHEBI:29035"/>
    </cofactor>
</comment>
<organism evidence="26 27">
    <name type="scientific">Pseudonocardia aurantiaca</name>
    <dbReference type="NCBI Taxonomy" id="75290"/>
    <lineage>
        <taxon>Bacteria</taxon>
        <taxon>Bacillati</taxon>
        <taxon>Actinomycetota</taxon>
        <taxon>Actinomycetes</taxon>
        <taxon>Pseudonocardiales</taxon>
        <taxon>Pseudonocardiaceae</taxon>
        <taxon>Pseudonocardia</taxon>
    </lineage>
</organism>
<evidence type="ECO:0000256" key="4">
    <source>
        <dbReference type="ARBA" id="ARBA00004651"/>
    </source>
</evidence>
<keyword evidence="12" id="KW-0378">Hydrolase</keyword>
<keyword evidence="19" id="KW-0843">Virulence</keyword>
<keyword evidence="6" id="KW-1003">Cell membrane</keyword>
<evidence type="ECO:0000313" key="26">
    <source>
        <dbReference type="EMBL" id="MFD1531233.1"/>
    </source>
</evidence>
<comment type="cofactor">
    <cofactor evidence="3">
        <name>Mg(2+)</name>
        <dbReference type="ChEBI" id="CHEBI:18420"/>
    </cofactor>
</comment>
<name>A0ABW4FKU7_9PSEU</name>
<dbReference type="EMBL" id="JBHUCP010000010">
    <property type="protein sequence ID" value="MFD1531233.1"/>
    <property type="molecule type" value="Genomic_DNA"/>
</dbReference>
<dbReference type="PANTHER" id="PTHR44936:SF9">
    <property type="entry name" value="SENSOR PROTEIN CREC"/>
    <property type="match status" value="1"/>
</dbReference>
<dbReference type="InterPro" id="IPR004358">
    <property type="entry name" value="Sig_transdc_His_kin-like_C"/>
</dbReference>
<evidence type="ECO:0000256" key="17">
    <source>
        <dbReference type="ARBA" id="ARBA00023012"/>
    </source>
</evidence>
<evidence type="ECO:0000256" key="22">
    <source>
        <dbReference type="ARBA" id="ARBA00041776"/>
    </source>
</evidence>
<accession>A0ABW4FKU7</accession>
<evidence type="ECO:0000259" key="25">
    <source>
        <dbReference type="PROSITE" id="PS50885"/>
    </source>
</evidence>
<gene>
    <name evidence="26" type="ORF">ACFSCY_17495</name>
</gene>
<evidence type="ECO:0000256" key="15">
    <source>
        <dbReference type="ARBA" id="ARBA00022912"/>
    </source>
</evidence>
<dbReference type="Gene3D" id="1.10.287.130">
    <property type="match status" value="1"/>
</dbReference>
<dbReference type="Pfam" id="PF02518">
    <property type="entry name" value="HATPase_c"/>
    <property type="match status" value="1"/>
</dbReference>
<dbReference type="InterPro" id="IPR003594">
    <property type="entry name" value="HATPase_dom"/>
</dbReference>
<comment type="subcellular location">
    <subcellularLocation>
        <location evidence="4">Cell membrane</location>
        <topology evidence="4">Multi-pass membrane protein</topology>
    </subcellularLocation>
</comment>
<keyword evidence="16 23" id="KW-1133">Transmembrane helix</keyword>
<dbReference type="RefSeq" id="WP_343973651.1">
    <property type="nucleotide sequence ID" value="NZ_BAAAJG010000004.1"/>
</dbReference>
<dbReference type="PANTHER" id="PTHR44936">
    <property type="entry name" value="SENSOR PROTEIN CREC"/>
    <property type="match status" value="1"/>
</dbReference>
<dbReference type="InterPro" id="IPR003660">
    <property type="entry name" value="HAMP_dom"/>
</dbReference>
<dbReference type="SUPFAM" id="SSF47384">
    <property type="entry name" value="Homodimeric domain of signal transducing histidine kinase"/>
    <property type="match status" value="1"/>
</dbReference>
<evidence type="ECO:0000256" key="7">
    <source>
        <dbReference type="ARBA" id="ARBA00022553"/>
    </source>
</evidence>
<evidence type="ECO:0000256" key="9">
    <source>
        <dbReference type="ARBA" id="ARBA00022692"/>
    </source>
</evidence>
<dbReference type="PROSITE" id="PS50109">
    <property type="entry name" value="HIS_KIN"/>
    <property type="match status" value="1"/>
</dbReference>
<dbReference type="SMART" id="SM00388">
    <property type="entry name" value="HisKA"/>
    <property type="match status" value="1"/>
</dbReference>
<evidence type="ECO:0000256" key="12">
    <source>
        <dbReference type="ARBA" id="ARBA00022801"/>
    </source>
</evidence>
<comment type="catalytic activity">
    <reaction evidence="1">
        <text>ATP + protein L-histidine = ADP + protein N-phospho-L-histidine.</text>
        <dbReference type="EC" id="2.7.13.3"/>
    </reaction>
</comment>
<evidence type="ECO:0000313" key="27">
    <source>
        <dbReference type="Proteomes" id="UP001597145"/>
    </source>
</evidence>
<keyword evidence="14" id="KW-0460">Magnesium</keyword>
<keyword evidence="23" id="KW-0472">Membrane</keyword>
<keyword evidence="18" id="KW-0346">Stress response</keyword>
<keyword evidence="17" id="KW-0902">Two-component regulatory system</keyword>
<dbReference type="EC" id="2.7.13.3" evidence="5"/>
<keyword evidence="8" id="KW-0808">Transferase</keyword>
<dbReference type="GO" id="GO:0016301">
    <property type="term" value="F:kinase activity"/>
    <property type="evidence" value="ECO:0007669"/>
    <property type="project" value="UniProtKB-KW"/>
</dbReference>
<evidence type="ECO:0000256" key="5">
    <source>
        <dbReference type="ARBA" id="ARBA00012438"/>
    </source>
</evidence>
<dbReference type="SMART" id="SM00304">
    <property type="entry name" value="HAMP"/>
    <property type="match status" value="1"/>
</dbReference>
<evidence type="ECO:0000259" key="24">
    <source>
        <dbReference type="PROSITE" id="PS50109"/>
    </source>
</evidence>
<evidence type="ECO:0000256" key="16">
    <source>
        <dbReference type="ARBA" id="ARBA00022989"/>
    </source>
</evidence>
<evidence type="ECO:0000256" key="2">
    <source>
        <dbReference type="ARBA" id="ARBA00001936"/>
    </source>
</evidence>
<evidence type="ECO:0000256" key="18">
    <source>
        <dbReference type="ARBA" id="ARBA00023016"/>
    </source>
</evidence>
<proteinExistence type="predicted"/>
<dbReference type="InterPro" id="IPR005467">
    <property type="entry name" value="His_kinase_dom"/>
</dbReference>
<evidence type="ECO:0000256" key="11">
    <source>
        <dbReference type="ARBA" id="ARBA00022777"/>
    </source>
</evidence>
<keyword evidence="27" id="KW-1185">Reference proteome</keyword>
<comment type="caution">
    <text evidence="26">The sequence shown here is derived from an EMBL/GenBank/DDBJ whole genome shotgun (WGS) entry which is preliminary data.</text>
</comment>
<evidence type="ECO:0000256" key="20">
    <source>
        <dbReference type="ARBA" id="ARBA00023211"/>
    </source>
</evidence>
<dbReference type="SUPFAM" id="SSF158472">
    <property type="entry name" value="HAMP domain-like"/>
    <property type="match status" value="1"/>
</dbReference>
<dbReference type="Gene3D" id="3.30.565.10">
    <property type="entry name" value="Histidine kinase-like ATPase, C-terminal domain"/>
    <property type="match status" value="1"/>
</dbReference>
<dbReference type="PRINTS" id="PR00344">
    <property type="entry name" value="BCTRLSENSOR"/>
</dbReference>
<evidence type="ECO:0000256" key="3">
    <source>
        <dbReference type="ARBA" id="ARBA00001946"/>
    </source>
</evidence>
<evidence type="ECO:0000256" key="19">
    <source>
        <dbReference type="ARBA" id="ARBA00023026"/>
    </source>
</evidence>
<dbReference type="Proteomes" id="UP001597145">
    <property type="component" value="Unassembled WGS sequence"/>
</dbReference>
<protein>
    <recommendedName>
        <fullName evidence="21">Signal transduction histidine-protein kinase/phosphatase MprB</fullName>
        <ecNumber evidence="5">2.7.13.3</ecNumber>
    </recommendedName>
    <alternativeName>
        <fullName evidence="22">Mycobacterial persistence regulator B</fullName>
    </alternativeName>
</protein>
<keyword evidence="11 26" id="KW-0418">Kinase</keyword>
<evidence type="ECO:0000256" key="21">
    <source>
        <dbReference type="ARBA" id="ARBA00040454"/>
    </source>
</evidence>
<evidence type="ECO:0000256" key="6">
    <source>
        <dbReference type="ARBA" id="ARBA00022475"/>
    </source>
</evidence>
<keyword evidence="15" id="KW-0904">Protein phosphatase</keyword>
<evidence type="ECO:0000256" key="8">
    <source>
        <dbReference type="ARBA" id="ARBA00022679"/>
    </source>
</evidence>
<feature type="transmembrane region" description="Helical" evidence="23">
    <location>
        <begin position="142"/>
        <end position="163"/>
    </location>
</feature>
<dbReference type="SMART" id="SM00387">
    <property type="entry name" value="HATPase_c"/>
    <property type="match status" value="1"/>
</dbReference>
<evidence type="ECO:0000256" key="10">
    <source>
        <dbReference type="ARBA" id="ARBA00022741"/>
    </source>
</evidence>
<keyword evidence="10" id="KW-0547">Nucleotide-binding</keyword>
<evidence type="ECO:0000256" key="1">
    <source>
        <dbReference type="ARBA" id="ARBA00000085"/>
    </source>
</evidence>
<keyword evidence="20" id="KW-0464">Manganese</keyword>
<dbReference type="CDD" id="cd06225">
    <property type="entry name" value="HAMP"/>
    <property type="match status" value="1"/>
</dbReference>
<evidence type="ECO:0000256" key="13">
    <source>
        <dbReference type="ARBA" id="ARBA00022840"/>
    </source>
</evidence>
<reference evidence="27" key="1">
    <citation type="journal article" date="2019" name="Int. J. Syst. Evol. Microbiol.">
        <title>The Global Catalogue of Microorganisms (GCM) 10K type strain sequencing project: providing services to taxonomists for standard genome sequencing and annotation.</title>
        <authorList>
            <consortium name="The Broad Institute Genomics Platform"/>
            <consortium name="The Broad Institute Genome Sequencing Center for Infectious Disease"/>
            <person name="Wu L."/>
            <person name="Ma J."/>
        </authorList>
    </citation>
    <scope>NUCLEOTIDE SEQUENCE [LARGE SCALE GENOMIC DNA]</scope>
    <source>
        <strain evidence="27">JCM 12165</strain>
    </source>
</reference>
<dbReference type="InterPro" id="IPR003661">
    <property type="entry name" value="HisK_dim/P_dom"/>
</dbReference>
<dbReference type="Gene3D" id="6.10.340.10">
    <property type="match status" value="1"/>
</dbReference>
<dbReference type="CDD" id="cd00082">
    <property type="entry name" value="HisKA"/>
    <property type="match status" value="1"/>
</dbReference>
<keyword evidence="7" id="KW-0597">Phosphoprotein</keyword>
<evidence type="ECO:0000256" key="23">
    <source>
        <dbReference type="SAM" id="Phobius"/>
    </source>
</evidence>
<keyword evidence="13" id="KW-0067">ATP-binding</keyword>
<dbReference type="PROSITE" id="PS50885">
    <property type="entry name" value="HAMP"/>
    <property type="match status" value="1"/>
</dbReference>
<dbReference type="InterPro" id="IPR036097">
    <property type="entry name" value="HisK_dim/P_sf"/>
</dbReference>
<feature type="domain" description="HAMP" evidence="25">
    <location>
        <begin position="168"/>
        <end position="220"/>
    </location>
</feature>